<gene>
    <name evidence="2" type="ORF">NCTC10313_06062</name>
</gene>
<name>A0A378APD7_KLEPO</name>
<accession>A0A378APD7</accession>
<evidence type="ECO:0000313" key="2">
    <source>
        <dbReference type="EMBL" id="STV15789.1"/>
    </source>
</evidence>
<evidence type="ECO:0000313" key="3">
    <source>
        <dbReference type="Proteomes" id="UP000254487"/>
    </source>
</evidence>
<evidence type="ECO:0000259" key="1">
    <source>
        <dbReference type="PROSITE" id="PS51184"/>
    </source>
</evidence>
<dbReference type="Pfam" id="PF08007">
    <property type="entry name" value="JmjC_2"/>
    <property type="match status" value="1"/>
</dbReference>
<dbReference type="AlphaFoldDB" id="A0A378APD7"/>
<reference evidence="2 3" key="1">
    <citation type="submission" date="2018-06" db="EMBL/GenBank/DDBJ databases">
        <authorList>
            <consortium name="Pathogen Informatics"/>
            <person name="Doyle S."/>
        </authorList>
    </citation>
    <scope>NUCLEOTIDE SEQUENCE [LARGE SCALE GENOMIC DNA]</scope>
    <source>
        <strain evidence="2 3">NCTC10313</strain>
    </source>
</reference>
<organism evidence="2 3">
    <name type="scientific">Klebsiella pneumoniae subsp. ozaenae</name>
    <dbReference type="NCBI Taxonomy" id="574"/>
    <lineage>
        <taxon>Bacteria</taxon>
        <taxon>Pseudomonadati</taxon>
        <taxon>Pseudomonadota</taxon>
        <taxon>Gammaproteobacteria</taxon>
        <taxon>Enterobacterales</taxon>
        <taxon>Enterobacteriaceae</taxon>
        <taxon>Klebsiella/Raoultella group</taxon>
        <taxon>Klebsiella</taxon>
        <taxon>Klebsiella pneumoniae complex</taxon>
    </lineage>
</organism>
<feature type="domain" description="JmjC" evidence="1">
    <location>
        <begin position="99"/>
        <end position="241"/>
    </location>
</feature>
<dbReference type="PROSITE" id="PS51184">
    <property type="entry name" value="JMJC"/>
    <property type="match status" value="1"/>
</dbReference>
<protein>
    <recommendedName>
        <fullName evidence="1">JmjC domain-containing protein</fullName>
    </recommendedName>
</protein>
<dbReference type="Proteomes" id="UP000254487">
    <property type="component" value="Unassembled WGS sequence"/>
</dbReference>
<dbReference type="EMBL" id="UGLW01000003">
    <property type="protein sequence ID" value="STV15789.1"/>
    <property type="molecule type" value="Genomic_DNA"/>
</dbReference>
<dbReference type="InterPro" id="IPR003347">
    <property type="entry name" value="JmjC_dom"/>
</dbReference>
<dbReference type="Gene3D" id="2.60.120.650">
    <property type="entry name" value="Cupin"/>
    <property type="match status" value="1"/>
</dbReference>
<sequence length="389" mass="44047">MCVSMLTGHLTEFNINEFYHQSGVLTDPGALLADIEHIIRKRRSISESLLNARVFINNGTRDDFGYSVSNHPPREDESLSEWLERITGASSFCAVINGLNGWSDSLAQKINQDFNKEWVKKYGIPSQGIDVYSFMGRYSLTPFGIHKDQEHTFLYHLGPGIKKAWIWDPSIKDIAPVVKSDSFNLKETLSWATEVTLHPGDALFIPQNWYHVLENPEFSVTLGIAPYEMKRSQLLTSFLSDFLAVHNDEDPYITLPLMAEADVKDIITAVIPPDSGKKSLDDIAQKGLARLISRLKSNSFFKYTSPPRITGNRSYQYHGDIVFGETEAGSTRIYLRGKDFLVKNEVADKVFDLKNEMARPGFSYEFRDTDTEDVFTQVITQLIRTGVLV</sequence>
<dbReference type="SUPFAM" id="SSF51197">
    <property type="entry name" value="Clavaminate synthase-like"/>
    <property type="match status" value="1"/>
</dbReference>
<proteinExistence type="predicted"/>